<organism evidence="2 3">
    <name type="scientific">Cupriavidus taiwanensis</name>
    <dbReference type="NCBI Taxonomy" id="164546"/>
    <lineage>
        <taxon>Bacteria</taxon>
        <taxon>Pseudomonadati</taxon>
        <taxon>Pseudomonadota</taxon>
        <taxon>Betaproteobacteria</taxon>
        <taxon>Burkholderiales</taxon>
        <taxon>Burkholderiaceae</taxon>
        <taxon>Cupriavidus</taxon>
    </lineage>
</organism>
<feature type="region of interest" description="Disordered" evidence="1">
    <location>
        <begin position="1"/>
        <end position="23"/>
    </location>
</feature>
<evidence type="ECO:0000313" key="2">
    <source>
        <dbReference type="EMBL" id="SPD66136.1"/>
    </source>
</evidence>
<name>A0A9Q7UWM4_9BURK</name>
<sequence length="84" mass="8966">MHQDGNADMTHKRPPGQGAGDLDATQCTRQALSIREIAAMTGTLCAALQGTAAFVAVLPCRAETQPLRAFTRGNEAVAHNCRFR</sequence>
<gene>
    <name evidence="2" type="ORF">CBM2636_20670</name>
</gene>
<reference evidence="2 3" key="1">
    <citation type="submission" date="2018-01" db="EMBL/GenBank/DDBJ databases">
        <authorList>
            <person name="Clerissi C."/>
        </authorList>
    </citation>
    <scope>NUCLEOTIDE SEQUENCE [LARGE SCALE GENOMIC DNA]</scope>
    <source>
        <strain evidence="2">Cupriavidus taiwanensis SWF 66322</strain>
    </source>
</reference>
<evidence type="ECO:0000313" key="3">
    <source>
        <dbReference type="Proteomes" id="UP000254259"/>
    </source>
</evidence>
<dbReference type="Proteomes" id="UP000254259">
    <property type="component" value="Chromosome CBM2636"/>
</dbReference>
<protein>
    <submittedName>
        <fullName evidence="2">Uncharacterized protein</fullName>
    </submittedName>
</protein>
<dbReference type="AlphaFoldDB" id="A0A9Q7UWM4"/>
<accession>A0A9Q7UWM4</accession>
<feature type="compositionally biased region" description="Basic and acidic residues" evidence="1">
    <location>
        <begin position="1"/>
        <end position="11"/>
    </location>
</feature>
<dbReference type="EMBL" id="LT984813">
    <property type="protein sequence ID" value="SPD66136.1"/>
    <property type="molecule type" value="Genomic_DNA"/>
</dbReference>
<proteinExistence type="predicted"/>
<evidence type="ECO:0000256" key="1">
    <source>
        <dbReference type="SAM" id="MobiDB-lite"/>
    </source>
</evidence>